<dbReference type="AlphaFoldDB" id="A0A371IEM3"/>
<feature type="non-terminal residue" evidence="2">
    <location>
        <position position="1"/>
    </location>
</feature>
<dbReference type="PANTHER" id="PTHR11439:SF467">
    <property type="entry name" value="INTEGRASE CATALYTIC DOMAIN-CONTAINING PROTEIN"/>
    <property type="match status" value="1"/>
</dbReference>
<dbReference type="EMBL" id="QJKJ01000279">
    <property type="protein sequence ID" value="RDY13433.1"/>
    <property type="molecule type" value="Genomic_DNA"/>
</dbReference>
<dbReference type="OrthoDB" id="418757at2759"/>
<dbReference type="InterPro" id="IPR043502">
    <property type="entry name" value="DNA/RNA_pol_sf"/>
</dbReference>
<dbReference type="InterPro" id="IPR013103">
    <property type="entry name" value="RVT_2"/>
</dbReference>
<dbReference type="STRING" id="157652.A0A371IEM3"/>
<sequence length="312" mass="36212">MALVAHFDLELHQMDVKTMFLNGNINKTIYMMQPENFVSNESKSMASRQWYHKFHQVITSNGFEANVVDDCVYYKFSGSKYIFLMLYVDDIPLASSDTGLLYETKRFLTKNFKMKDLGEASFVLGIQILRDRSQGVLGKYLSDLGMQHWKAVKRVMRYLRRIKRHMLTYQKSKDLEIIGYSDYDFAGCQDSKRFSFGYVYMLTGGAISWNPFNHGCRVCGLLQGIQPWDMVRNFVTSLWVVDGIERPLKLYCDNNSTVLYFNNKRSSTKSKFIDIKFLVVKERVQNKKISVEHIGTSFILADSLTKALIPKK</sequence>
<keyword evidence="3" id="KW-1185">Reference proteome</keyword>
<name>A0A371IEM3_MUCPR</name>
<feature type="domain" description="Reverse transcriptase Ty1/copia-type" evidence="1">
    <location>
        <begin position="2"/>
        <end position="132"/>
    </location>
</feature>
<evidence type="ECO:0000313" key="3">
    <source>
        <dbReference type="Proteomes" id="UP000257109"/>
    </source>
</evidence>
<organism evidence="2 3">
    <name type="scientific">Mucuna pruriens</name>
    <name type="common">Velvet bean</name>
    <name type="synonym">Dolichos pruriens</name>
    <dbReference type="NCBI Taxonomy" id="157652"/>
    <lineage>
        <taxon>Eukaryota</taxon>
        <taxon>Viridiplantae</taxon>
        <taxon>Streptophyta</taxon>
        <taxon>Embryophyta</taxon>
        <taxon>Tracheophyta</taxon>
        <taxon>Spermatophyta</taxon>
        <taxon>Magnoliopsida</taxon>
        <taxon>eudicotyledons</taxon>
        <taxon>Gunneridae</taxon>
        <taxon>Pentapetalae</taxon>
        <taxon>rosids</taxon>
        <taxon>fabids</taxon>
        <taxon>Fabales</taxon>
        <taxon>Fabaceae</taxon>
        <taxon>Papilionoideae</taxon>
        <taxon>50 kb inversion clade</taxon>
        <taxon>NPAAA clade</taxon>
        <taxon>indigoferoid/millettioid clade</taxon>
        <taxon>Phaseoleae</taxon>
        <taxon>Mucuna</taxon>
    </lineage>
</organism>
<reference evidence="2" key="1">
    <citation type="submission" date="2018-05" db="EMBL/GenBank/DDBJ databases">
        <title>Draft genome of Mucuna pruriens seed.</title>
        <authorList>
            <person name="Nnadi N.E."/>
            <person name="Vos R."/>
            <person name="Hasami M.H."/>
            <person name="Devisetty U.K."/>
            <person name="Aguiy J.C."/>
        </authorList>
    </citation>
    <scope>NUCLEOTIDE SEQUENCE [LARGE SCALE GENOMIC DNA]</scope>
    <source>
        <strain evidence="2">JCA_2017</strain>
    </source>
</reference>
<accession>A0A371IEM3</accession>
<dbReference type="SUPFAM" id="SSF56672">
    <property type="entry name" value="DNA/RNA polymerases"/>
    <property type="match status" value="1"/>
</dbReference>
<evidence type="ECO:0000313" key="2">
    <source>
        <dbReference type="EMBL" id="RDY13433.1"/>
    </source>
</evidence>
<protein>
    <recommendedName>
        <fullName evidence="1">Reverse transcriptase Ty1/copia-type domain-containing protein</fullName>
    </recommendedName>
</protein>
<gene>
    <name evidence="2" type="ORF">CR513_01653</name>
</gene>
<dbReference type="CDD" id="cd09272">
    <property type="entry name" value="RNase_HI_RT_Ty1"/>
    <property type="match status" value="1"/>
</dbReference>
<proteinExistence type="predicted"/>
<dbReference type="PANTHER" id="PTHR11439">
    <property type="entry name" value="GAG-POL-RELATED RETROTRANSPOSON"/>
    <property type="match status" value="1"/>
</dbReference>
<comment type="caution">
    <text evidence="2">The sequence shown here is derived from an EMBL/GenBank/DDBJ whole genome shotgun (WGS) entry which is preliminary data.</text>
</comment>
<dbReference type="Pfam" id="PF07727">
    <property type="entry name" value="RVT_2"/>
    <property type="match status" value="1"/>
</dbReference>
<dbReference type="Proteomes" id="UP000257109">
    <property type="component" value="Unassembled WGS sequence"/>
</dbReference>
<evidence type="ECO:0000259" key="1">
    <source>
        <dbReference type="Pfam" id="PF07727"/>
    </source>
</evidence>